<dbReference type="GO" id="GO:0016779">
    <property type="term" value="F:nucleotidyltransferase activity"/>
    <property type="evidence" value="ECO:0007669"/>
    <property type="project" value="TreeGrafter"/>
</dbReference>
<dbReference type="AlphaFoldDB" id="A0A4V1QTA7"/>
<dbReference type="RefSeq" id="WP_129230809.1">
    <property type="nucleotide sequence ID" value="NZ_SDPO01000001.1"/>
</dbReference>
<dbReference type="InterPro" id="IPR001763">
    <property type="entry name" value="Rhodanese-like_dom"/>
</dbReference>
<evidence type="ECO:0000313" key="3">
    <source>
        <dbReference type="Proteomes" id="UP000292935"/>
    </source>
</evidence>
<dbReference type="GO" id="GO:0004792">
    <property type="term" value="F:thiosulfate-cyanide sulfurtransferase activity"/>
    <property type="evidence" value="ECO:0007669"/>
    <property type="project" value="TreeGrafter"/>
</dbReference>
<dbReference type="InterPro" id="IPR000594">
    <property type="entry name" value="ThiF_NAD_FAD-bd"/>
</dbReference>
<keyword evidence="3" id="KW-1185">Reference proteome</keyword>
<accession>A0A4V1QTA7</accession>
<dbReference type="InterPro" id="IPR036873">
    <property type="entry name" value="Rhodanese-like_dom_sf"/>
</dbReference>
<dbReference type="Gene3D" id="3.40.50.720">
    <property type="entry name" value="NAD(P)-binding Rossmann-like Domain"/>
    <property type="match status" value="1"/>
</dbReference>
<dbReference type="InterPro" id="IPR045886">
    <property type="entry name" value="ThiF/MoeB/HesA"/>
</dbReference>
<comment type="caution">
    <text evidence="2">The sequence shown here is derived from an EMBL/GenBank/DDBJ whole genome shotgun (WGS) entry which is preliminary data.</text>
</comment>
<dbReference type="Pfam" id="PF00581">
    <property type="entry name" value="Rhodanese"/>
    <property type="match status" value="1"/>
</dbReference>
<protein>
    <submittedName>
        <fullName evidence="2">Molybdopterin biosynthesis protein MoeB</fullName>
    </submittedName>
</protein>
<dbReference type="GO" id="GO:0008641">
    <property type="term" value="F:ubiquitin-like modifier activating enzyme activity"/>
    <property type="evidence" value="ECO:0007669"/>
    <property type="project" value="InterPro"/>
</dbReference>
<dbReference type="CDD" id="cd00158">
    <property type="entry name" value="RHOD"/>
    <property type="match status" value="1"/>
</dbReference>
<dbReference type="PANTHER" id="PTHR10953">
    <property type="entry name" value="UBIQUITIN-ACTIVATING ENZYME E1"/>
    <property type="match status" value="1"/>
</dbReference>
<proteinExistence type="predicted"/>
<dbReference type="SUPFAM" id="SSF69572">
    <property type="entry name" value="Activating enzymes of the ubiquitin-like proteins"/>
    <property type="match status" value="1"/>
</dbReference>
<dbReference type="SMART" id="SM00450">
    <property type="entry name" value="RHOD"/>
    <property type="match status" value="1"/>
</dbReference>
<dbReference type="GO" id="GO:0008146">
    <property type="term" value="F:sulfotransferase activity"/>
    <property type="evidence" value="ECO:0007669"/>
    <property type="project" value="TreeGrafter"/>
</dbReference>
<reference evidence="2 3" key="1">
    <citation type="submission" date="2019-01" db="EMBL/GenBank/DDBJ databases">
        <authorList>
            <person name="Li J."/>
        </authorList>
    </citation>
    <scope>NUCLEOTIDE SEQUENCE [LARGE SCALE GENOMIC DNA]</scope>
    <source>
        <strain evidence="2 3">CCUG 35506</strain>
    </source>
</reference>
<dbReference type="Proteomes" id="UP000292935">
    <property type="component" value="Unassembled WGS sequence"/>
</dbReference>
<evidence type="ECO:0000259" key="1">
    <source>
        <dbReference type="PROSITE" id="PS50206"/>
    </source>
</evidence>
<dbReference type="GO" id="GO:0005829">
    <property type="term" value="C:cytosol"/>
    <property type="evidence" value="ECO:0007669"/>
    <property type="project" value="TreeGrafter"/>
</dbReference>
<dbReference type="InterPro" id="IPR035985">
    <property type="entry name" value="Ubiquitin-activating_enz"/>
</dbReference>
<organism evidence="2 3">
    <name type="scientific">Agromyces fucosus</name>
    <dbReference type="NCBI Taxonomy" id="41985"/>
    <lineage>
        <taxon>Bacteria</taxon>
        <taxon>Bacillati</taxon>
        <taxon>Actinomycetota</taxon>
        <taxon>Actinomycetes</taxon>
        <taxon>Micrococcales</taxon>
        <taxon>Microbacteriaceae</taxon>
        <taxon>Agromyces</taxon>
    </lineage>
</organism>
<dbReference type="Gene3D" id="3.40.250.10">
    <property type="entry name" value="Rhodanese-like domain"/>
    <property type="match status" value="1"/>
</dbReference>
<dbReference type="Pfam" id="PF00899">
    <property type="entry name" value="ThiF"/>
    <property type="match status" value="1"/>
</dbReference>
<sequence length="387" mass="40683">MTEPLVEPGPALPPARLARFSRQLMLPGFGELAQRRLQAARVLVVGAGGLGSAVVPALAGSGVGTIGIADFDTVELSNLPRQLSHGVADLGRSKVDSLAETVAASDPECRVVRHHERLTAANLPGILDDYDLVVDGSDNFPTRYLTNDAAHLAGKPLVWGAILRYHGQVGIAWRGHGPGYRDLFPVPPAPGEVPSCELGGVLPSLCLVIGALMATEVVKLVTGLGRPLLGRVLSYDALSARTREIPYSVIADAEEITSLIDYELFCGVDDASAADAAADGTIAVAPISAAEVLQRIRADQPLRLVDVREPSEAALRRIDGSTLLPLAELLGGAEPPPGDGPIVVYCEVGIRSQRAARELQRRGHAEVSSLDGGIERFAAVADDLITR</sequence>
<name>A0A4V1QTA7_9MICO</name>
<gene>
    <name evidence="2" type="ORF">ESP57_05560</name>
</gene>
<evidence type="ECO:0000313" key="2">
    <source>
        <dbReference type="EMBL" id="RXZ51233.1"/>
    </source>
</evidence>
<dbReference type="PROSITE" id="PS50206">
    <property type="entry name" value="RHODANESE_3"/>
    <property type="match status" value="1"/>
</dbReference>
<dbReference type="EMBL" id="SDPO01000001">
    <property type="protein sequence ID" value="RXZ51233.1"/>
    <property type="molecule type" value="Genomic_DNA"/>
</dbReference>
<feature type="domain" description="Rhodanese" evidence="1">
    <location>
        <begin position="298"/>
        <end position="386"/>
    </location>
</feature>
<dbReference type="OrthoDB" id="9804286at2"/>
<dbReference type="PANTHER" id="PTHR10953:SF102">
    <property type="entry name" value="ADENYLYLTRANSFERASE AND SULFURTRANSFERASE MOCS3"/>
    <property type="match status" value="1"/>
</dbReference>
<dbReference type="CDD" id="cd00757">
    <property type="entry name" value="ThiF_MoeB_HesA_family"/>
    <property type="match status" value="1"/>
</dbReference>